<reference evidence="4" key="1">
    <citation type="submission" date="2023-03" db="EMBL/GenBank/DDBJ databases">
        <title>Chromosome-scale reference genome and RAD-based genetic map of yellow starthistle (Centaurea solstitialis) reveal putative structural variation and QTLs associated with invader traits.</title>
        <authorList>
            <person name="Reatini B."/>
            <person name="Cang F.A."/>
            <person name="Jiang Q."/>
            <person name="Mckibben M.T.W."/>
            <person name="Barker M.S."/>
            <person name="Rieseberg L.H."/>
            <person name="Dlugosch K.M."/>
        </authorList>
    </citation>
    <scope>NUCLEOTIDE SEQUENCE</scope>
    <source>
        <strain evidence="4">CAN-66</strain>
        <tissue evidence="4">Leaf</tissue>
    </source>
</reference>
<organism evidence="4 5">
    <name type="scientific">Centaurea solstitialis</name>
    <name type="common">yellow star-thistle</name>
    <dbReference type="NCBI Taxonomy" id="347529"/>
    <lineage>
        <taxon>Eukaryota</taxon>
        <taxon>Viridiplantae</taxon>
        <taxon>Streptophyta</taxon>
        <taxon>Embryophyta</taxon>
        <taxon>Tracheophyta</taxon>
        <taxon>Spermatophyta</taxon>
        <taxon>Magnoliopsida</taxon>
        <taxon>eudicotyledons</taxon>
        <taxon>Gunneridae</taxon>
        <taxon>Pentapetalae</taxon>
        <taxon>asterids</taxon>
        <taxon>campanulids</taxon>
        <taxon>Asterales</taxon>
        <taxon>Asteraceae</taxon>
        <taxon>Carduoideae</taxon>
        <taxon>Cardueae</taxon>
        <taxon>Centaureinae</taxon>
        <taxon>Centaurea</taxon>
    </lineage>
</organism>
<dbReference type="Proteomes" id="UP001172457">
    <property type="component" value="Chromosome 3"/>
</dbReference>
<dbReference type="EMBL" id="JARYMX010000003">
    <property type="protein sequence ID" value="KAJ9556433.1"/>
    <property type="molecule type" value="Genomic_DNA"/>
</dbReference>
<gene>
    <name evidence="4" type="ORF">OSB04_011047</name>
</gene>
<evidence type="ECO:0008006" key="6">
    <source>
        <dbReference type="Google" id="ProtNLM"/>
    </source>
</evidence>
<dbReference type="Pfam" id="PF05695">
    <property type="entry name" value="Ycf2"/>
    <property type="match status" value="1"/>
</dbReference>
<dbReference type="AlphaFoldDB" id="A0AA38TTG2"/>
<keyword evidence="5" id="KW-1185">Reference proteome</keyword>
<dbReference type="Pfam" id="PF13966">
    <property type="entry name" value="zf-RVT"/>
    <property type="match status" value="1"/>
</dbReference>
<feature type="compositionally biased region" description="Low complexity" evidence="1">
    <location>
        <begin position="445"/>
        <end position="469"/>
    </location>
</feature>
<protein>
    <recommendedName>
        <fullName evidence="6">Reverse transcriptase zinc-binding domain-containing protein</fullName>
    </recommendedName>
</protein>
<dbReference type="InterPro" id="IPR026960">
    <property type="entry name" value="RVT-Znf"/>
</dbReference>
<evidence type="ECO:0000256" key="1">
    <source>
        <dbReference type="SAM" id="MobiDB-lite"/>
    </source>
</evidence>
<comment type="caution">
    <text evidence="4">The sequence shown here is derived from an EMBL/GenBank/DDBJ whole genome shotgun (WGS) entry which is preliminary data.</text>
</comment>
<evidence type="ECO:0000313" key="4">
    <source>
        <dbReference type="EMBL" id="KAJ9556433.1"/>
    </source>
</evidence>
<dbReference type="InterPro" id="IPR056777">
    <property type="entry name" value="Ycf2_N"/>
</dbReference>
<feature type="domain" description="Ycf2 N-terminal" evidence="2">
    <location>
        <begin position="67"/>
        <end position="181"/>
    </location>
</feature>
<evidence type="ECO:0000259" key="3">
    <source>
        <dbReference type="Pfam" id="PF13966"/>
    </source>
</evidence>
<accession>A0AA38TTG2</accession>
<sequence length="475" mass="55895">MKSLKNLETEMLQKVDFEKYFFKKTKRKGVLVFTRDEDRWIFNLNADREEQKYGANRNRQRKLEAKKIPKLLEIIENDFRDFMNRDPDAYRYKWSTGSKNFQEHLEHFVSKQKSHFQVVFDRLRINQYSIDWSEVIDKKDLSKPLRFFLSNFGNIPIHRSEIYIYELKGPNDPQFLESIGDDKTSIVEKLLEMEKNKVLVGDRGRFVGSGWEWRWNWRRRPFGRELSELEDLCKWVENFKPVFGEKDKVVWLLNPVEGFSVKTLRSIIEERISRGRVGVGNGCYTKWLKVTPTKVNVFFWKANLERLPCRALLDKCGIDLDTVLCPRCNQEVETVQHALLSCEEKSNEDLCDRLVVFQRTIFEWVVQRCKHMRKEWRYWISDPMGTRRLTDFDRFPEGGPLSFKFSVDSPLEERNRSTFSGYAAITRSIFSSVIKHPLSTRTFVTSGSSKTSPNSSTSSSSTSPSSSKPVLSIRS</sequence>
<proteinExistence type="predicted"/>
<evidence type="ECO:0000259" key="2">
    <source>
        <dbReference type="Pfam" id="PF05695"/>
    </source>
</evidence>
<name>A0AA38TTG2_9ASTR</name>
<feature type="region of interest" description="Disordered" evidence="1">
    <location>
        <begin position="443"/>
        <end position="475"/>
    </location>
</feature>
<feature type="domain" description="Reverse transcriptase zinc-binding" evidence="3">
    <location>
        <begin position="285"/>
        <end position="344"/>
    </location>
</feature>
<evidence type="ECO:0000313" key="5">
    <source>
        <dbReference type="Proteomes" id="UP001172457"/>
    </source>
</evidence>